<name>A0A9W6ZR18_9STRA</name>
<dbReference type="AlphaFoldDB" id="A0A9W6ZR18"/>
<dbReference type="PANTHER" id="PTHR46967:SF1">
    <property type="entry name" value="KERATIN-ASSOCIATED PROTEIN 16-1-LIKE"/>
    <property type="match status" value="1"/>
</dbReference>
<evidence type="ECO:0000313" key="1">
    <source>
        <dbReference type="EMBL" id="GMH54415.1"/>
    </source>
</evidence>
<proteinExistence type="predicted"/>
<dbReference type="InterPro" id="IPR009030">
    <property type="entry name" value="Growth_fac_rcpt_cys_sf"/>
</dbReference>
<dbReference type="SMART" id="SM01411">
    <property type="entry name" value="Ephrin_rec_like"/>
    <property type="match status" value="4"/>
</dbReference>
<evidence type="ECO:0008006" key="3">
    <source>
        <dbReference type="Google" id="ProtNLM"/>
    </source>
</evidence>
<reference evidence="2" key="1">
    <citation type="journal article" date="2023" name="Commun. Biol.">
        <title>Genome analysis of Parmales, the sister group of diatoms, reveals the evolutionary specialization of diatoms from phago-mixotrophs to photoautotrophs.</title>
        <authorList>
            <person name="Ban H."/>
            <person name="Sato S."/>
            <person name="Yoshikawa S."/>
            <person name="Yamada K."/>
            <person name="Nakamura Y."/>
            <person name="Ichinomiya M."/>
            <person name="Sato N."/>
            <person name="Blanc-Mathieu R."/>
            <person name="Endo H."/>
            <person name="Kuwata A."/>
            <person name="Ogata H."/>
        </authorList>
    </citation>
    <scope>NUCLEOTIDE SEQUENCE [LARGE SCALE GENOMIC DNA]</scope>
</reference>
<dbReference type="SUPFAM" id="SSF57184">
    <property type="entry name" value="Growth factor receptor domain"/>
    <property type="match status" value="1"/>
</dbReference>
<comment type="caution">
    <text evidence="1">The sequence shown here is derived from an EMBL/GenBank/DDBJ whole genome shotgun (WGS) entry which is preliminary data.</text>
</comment>
<accession>A0A9W6ZR18</accession>
<protein>
    <recommendedName>
        <fullName evidence="3">Tyrosine-protein kinase ephrin type A/B receptor-like domain-containing protein</fullName>
    </recommendedName>
</protein>
<dbReference type="EMBL" id="BLQM01000038">
    <property type="protein sequence ID" value="GMH54415.1"/>
    <property type="molecule type" value="Genomic_DNA"/>
</dbReference>
<evidence type="ECO:0000313" key="2">
    <source>
        <dbReference type="Proteomes" id="UP001162640"/>
    </source>
</evidence>
<organism evidence="1 2">
    <name type="scientific">Triparma laevis f. inornata</name>
    <dbReference type="NCBI Taxonomy" id="1714386"/>
    <lineage>
        <taxon>Eukaryota</taxon>
        <taxon>Sar</taxon>
        <taxon>Stramenopiles</taxon>
        <taxon>Ochrophyta</taxon>
        <taxon>Bolidophyceae</taxon>
        <taxon>Parmales</taxon>
        <taxon>Triparmaceae</taxon>
        <taxon>Triparma</taxon>
    </lineage>
</organism>
<sequence>MQSDWSSWAEAVSTASVMCESTGGYVSVAGESGATSCTLCGPGSYADEPNHVCADYQAQTYSTFGVDECLVCPSAVYKSKQLTGQSSCDPCPPGTLKTLTTCHKCDSGTIAELYQTECTLCDGVDEYSGVQGGTYQPVPAEWAVSVNRDEITECPKGTYGVAGANSCTAYGAGEFSSETAATQCETTAADYVPSEDSFGGGAAIPCDGPGEYCDTEGQSEAKNTTAGYIPKFDRTGTEKCPPGTIASACVDECTPCSPGQFVSGTANAKCTDAAIGYYSLEKGKFEPMLCSNYVTGSTTLQAKTYSLDGCVCLGGEFKNGNTMKCKKVPAGNRDDVAGMTTQSMHLKKGHWRSSANSIAVAECFGNPDRCVECNNLVQDLTVDGGSLEFGGTAEVQTITSSADGSMTGGTFKLSFKGDVTGEILFDASAAAVKGFLEALDMIGFDEVVRERVNNGCFVWYVEFLGNIGDQPLMAVADKLELDGEGADLVVNEVVAGVAPPGTSEI</sequence>
<gene>
    <name evidence="1" type="ORF">TL16_g01667</name>
</gene>
<dbReference type="PANTHER" id="PTHR46967">
    <property type="entry name" value="INSULIN-LIKE GROWTH FACTOR BINDING PROTEIN,N-TERMINAL"/>
    <property type="match status" value="1"/>
</dbReference>
<dbReference type="Proteomes" id="UP001162640">
    <property type="component" value="Unassembled WGS sequence"/>
</dbReference>